<dbReference type="Proteomes" id="UP001198701">
    <property type="component" value="Unassembled WGS sequence"/>
</dbReference>
<feature type="domain" description="PLD phosphodiesterase" evidence="1">
    <location>
        <begin position="353"/>
        <end position="380"/>
    </location>
</feature>
<proteinExistence type="predicted"/>
<comment type="caution">
    <text evidence="2">The sequence shown here is derived from an EMBL/GenBank/DDBJ whole genome shotgun (WGS) entry which is preliminary data.</text>
</comment>
<name>A0ABS8IU47_9BURK</name>
<feature type="domain" description="PLD phosphodiesterase" evidence="1">
    <location>
        <begin position="113"/>
        <end position="140"/>
    </location>
</feature>
<dbReference type="InterPro" id="IPR025202">
    <property type="entry name" value="PLD-like_dom"/>
</dbReference>
<sequence>MAHTGMSGVYPLGDARDAFAARAMLAQAADRTLDVQYYIWRNDMTGSLLFTALRQAADRGVRVRLLLDDNNTSGLDGALAAIDAHPNIEVRLFNPFVIRGMRVFGFLTDFARLNRRMHNKSFTADSQVTVVGGRNVGDEYFGADGDVLFADLDVLAVGPVVTEVAHDFDRYWNSKSSYPADRILPAADDAAAATLSAAALQLASSARAQSYASAVHSTAFHHDLLNGTLAMEWAVTRMVSDDPAKGLGLARRGTLIFDKIRKMMGEPATELNLVSPYFVPTGAGVEAFVALAKKGVKIRVLTNALEATDVAAVHSGYAKHRKPLLEAGISLYELRRLSPVSTARSDTGMSGSSASSLHSKTFSVDRSRVFIGSFNFDPRSAKLNTEMGFVIDSPTLAGRISRAFEQRIPAQAYEVRLSADGQLYWQERRGSATVRHEVEPGTSFGQRAAVWFMSLLPVDWLL</sequence>
<organism evidence="2 3">
    <name type="scientific">Massilia agrisoli</name>
    <dbReference type="NCBI Taxonomy" id="2892444"/>
    <lineage>
        <taxon>Bacteria</taxon>
        <taxon>Pseudomonadati</taxon>
        <taxon>Pseudomonadota</taxon>
        <taxon>Betaproteobacteria</taxon>
        <taxon>Burkholderiales</taxon>
        <taxon>Oxalobacteraceae</taxon>
        <taxon>Telluria group</taxon>
        <taxon>Massilia</taxon>
    </lineage>
</organism>
<dbReference type="EMBL" id="JAJHPV010000013">
    <property type="protein sequence ID" value="MCC6071961.1"/>
    <property type="molecule type" value="Genomic_DNA"/>
</dbReference>
<dbReference type="Pfam" id="PF13091">
    <property type="entry name" value="PLDc_2"/>
    <property type="match status" value="2"/>
</dbReference>
<dbReference type="PANTHER" id="PTHR21248:SF12">
    <property type="entry name" value="CARDIOLIPIN SYNTHASE C"/>
    <property type="match status" value="1"/>
</dbReference>
<evidence type="ECO:0000313" key="3">
    <source>
        <dbReference type="Proteomes" id="UP001198701"/>
    </source>
</evidence>
<dbReference type="InterPro" id="IPR001736">
    <property type="entry name" value="PLipase_D/transphosphatidylase"/>
</dbReference>
<dbReference type="CDD" id="cd09111">
    <property type="entry name" value="PLDc_ymdC_like_1"/>
    <property type="match status" value="1"/>
</dbReference>
<accession>A0ABS8IU47</accession>
<dbReference type="Gene3D" id="3.30.870.10">
    <property type="entry name" value="Endonuclease Chain A"/>
    <property type="match status" value="2"/>
</dbReference>
<dbReference type="SUPFAM" id="SSF56024">
    <property type="entry name" value="Phospholipase D/nuclease"/>
    <property type="match status" value="2"/>
</dbReference>
<dbReference type="SMART" id="SM00155">
    <property type="entry name" value="PLDc"/>
    <property type="match status" value="2"/>
</dbReference>
<gene>
    <name evidence="2" type="ORF">LMJ30_13450</name>
</gene>
<dbReference type="CDD" id="cd09113">
    <property type="entry name" value="PLDc_ymdC_like_2"/>
    <property type="match status" value="1"/>
</dbReference>
<keyword evidence="3" id="KW-1185">Reference proteome</keyword>
<reference evidence="2 3" key="1">
    <citation type="submission" date="2021-11" db="EMBL/GenBank/DDBJ databases">
        <authorList>
            <person name="Huq M.A."/>
        </authorList>
    </citation>
    <scope>NUCLEOTIDE SEQUENCE [LARGE SCALE GENOMIC DNA]</scope>
    <source>
        <strain evidence="2 3">MAHUQ-52</strain>
    </source>
</reference>
<protein>
    <submittedName>
        <fullName evidence="2">Phospholipase D family protein</fullName>
    </submittedName>
</protein>
<dbReference type="PANTHER" id="PTHR21248">
    <property type="entry name" value="CARDIOLIPIN SYNTHASE"/>
    <property type="match status" value="1"/>
</dbReference>
<dbReference type="PROSITE" id="PS50035">
    <property type="entry name" value="PLD"/>
    <property type="match status" value="2"/>
</dbReference>
<evidence type="ECO:0000313" key="2">
    <source>
        <dbReference type="EMBL" id="MCC6071961.1"/>
    </source>
</evidence>
<evidence type="ECO:0000259" key="1">
    <source>
        <dbReference type="PROSITE" id="PS50035"/>
    </source>
</evidence>